<reference evidence="3 4" key="1">
    <citation type="submission" date="2018-06" db="EMBL/GenBank/DDBJ databases">
        <authorList>
            <consortium name="Pathogen Informatics"/>
            <person name="Doyle S."/>
        </authorList>
    </citation>
    <scope>NUCLEOTIDE SEQUENCE [LARGE SCALE GENOMIC DNA]</scope>
    <source>
        <strain evidence="3 4">NCTC10717</strain>
    </source>
</reference>
<protein>
    <recommendedName>
        <fullName evidence="5">J domain-containing protein</fullName>
    </recommendedName>
</protein>
<gene>
    <name evidence="3" type="ORF">NCTC10717_00717</name>
</gene>
<dbReference type="SUPFAM" id="SSF46565">
    <property type="entry name" value="Chaperone J-domain"/>
    <property type="match status" value="1"/>
</dbReference>
<dbReference type="InterPro" id="IPR036869">
    <property type="entry name" value="J_dom_sf"/>
</dbReference>
<evidence type="ECO:0000256" key="1">
    <source>
        <dbReference type="ARBA" id="ARBA00023186"/>
    </source>
</evidence>
<evidence type="ECO:0000256" key="2">
    <source>
        <dbReference type="SAM" id="Phobius"/>
    </source>
</evidence>
<name>A0A380MJK6_9GAMM</name>
<feature type="transmembrane region" description="Helical" evidence="2">
    <location>
        <begin position="125"/>
        <end position="146"/>
    </location>
</feature>
<keyword evidence="4" id="KW-1185">Reference proteome</keyword>
<sequence length="251" mass="28916">MAQPKKNDYYDILHISPDADLREVAEAIRHFREERDKSGNYAAIINKIEETLTDPELRVQYDFEHGYSGPKDSFMDIDESVSKNHHSTKPEHHKYDIRKELAEYSVLSDKNTNLGSFSLFDLRKIIIAFSVLIVLLLAFIFSKPLLDKKAGKEQAQAALALLKQTESQVENAIRESKIFPEKLNLHNSDSRFNLRLDTQRQQIVLTFSGDVVKVLRNAEMTNSFITQPNLTYWKCDIGSDFPAEYKPVKCF</sequence>
<keyword evidence="2" id="KW-0472">Membrane</keyword>
<organism evidence="3 4">
    <name type="scientific">Suttonella indologenes</name>
    <dbReference type="NCBI Taxonomy" id="13276"/>
    <lineage>
        <taxon>Bacteria</taxon>
        <taxon>Pseudomonadati</taxon>
        <taxon>Pseudomonadota</taxon>
        <taxon>Gammaproteobacteria</taxon>
        <taxon>Cardiobacteriales</taxon>
        <taxon>Cardiobacteriaceae</taxon>
        <taxon>Suttonella</taxon>
    </lineage>
</organism>
<keyword evidence="2" id="KW-0812">Transmembrane</keyword>
<dbReference type="OrthoDB" id="9779889at2"/>
<dbReference type="AlphaFoldDB" id="A0A380MJK6"/>
<evidence type="ECO:0000313" key="4">
    <source>
        <dbReference type="Proteomes" id="UP000254575"/>
    </source>
</evidence>
<proteinExistence type="predicted"/>
<evidence type="ECO:0000313" key="3">
    <source>
        <dbReference type="EMBL" id="SUO92744.1"/>
    </source>
</evidence>
<keyword evidence="2" id="KW-1133">Transmembrane helix</keyword>
<dbReference type="Proteomes" id="UP000254575">
    <property type="component" value="Unassembled WGS sequence"/>
</dbReference>
<evidence type="ECO:0008006" key="5">
    <source>
        <dbReference type="Google" id="ProtNLM"/>
    </source>
</evidence>
<dbReference type="RefSeq" id="WP_115217978.1">
    <property type="nucleotide sequence ID" value="NZ_UHIA01000003.1"/>
</dbReference>
<keyword evidence="1" id="KW-0143">Chaperone</keyword>
<dbReference type="EMBL" id="UHIA01000003">
    <property type="protein sequence ID" value="SUO92744.1"/>
    <property type="molecule type" value="Genomic_DNA"/>
</dbReference>
<accession>A0A380MJK6</accession>